<dbReference type="EC" id="7.1.1.1" evidence="4 15"/>
<feature type="transmembrane region" description="Helical" evidence="16">
    <location>
        <begin position="59"/>
        <end position="78"/>
    </location>
</feature>
<dbReference type="SUPFAM" id="SSF52467">
    <property type="entry name" value="DHS-like NAD/FAD-binding domain"/>
    <property type="match status" value="1"/>
</dbReference>
<evidence type="ECO:0000256" key="10">
    <source>
        <dbReference type="ARBA" id="ARBA00022967"/>
    </source>
</evidence>
<comment type="catalytic activity">
    <reaction evidence="14 15">
        <text>NAD(+) + NADPH + H(+)(in) = NADH + NADP(+) + H(+)(out)</text>
        <dbReference type="Rhea" id="RHEA:47992"/>
        <dbReference type="ChEBI" id="CHEBI:15378"/>
        <dbReference type="ChEBI" id="CHEBI:57540"/>
        <dbReference type="ChEBI" id="CHEBI:57783"/>
        <dbReference type="ChEBI" id="CHEBI:57945"/>
        <dbReference type="ChEBI" id="CHEBI:58349"/>
        <dbReference type="EC" id="7.1.1.1"/>
    </reaction>
</comment>
<dbReference type="PIRSF" id="PIRSF000204">
    <property type="entry name" value="PNTB"/>
    <property type="match status" value="1"/>
</dbReference>
<dbReference type="AlphaFoldDB" id="A0A552DQZ3"/>
<evidence type="ECO:0000256" key="16">
    <source>
        <dbReference type="SAM" id="Phobius"/>
    </source>
</evidence>
<accession>A0A552DQZ3</accession>
<evidence type="ECO:0000256" key="5">
    <source>
        <dbReference type="ARBA" id="ARBA00014581"/>
    </source>
</evidence>
<dbReference type="PANTHER" id="PTHR44758">
    <property type="entry name" value="NAD(P) TRANSHYDROGENASE SUBUNIT BETA"/>
    <property type="match status" value="1"/>
</dbReference>
<feature type="transmembrane region" description="Helical" evidence="16">
    <location>
        <begin position="6"/>
        <end position="24"/>
    </location>
</feature>
<keyword evidence="6 15" id="KW-1003">Cell membrane</keyword>
<comment type="similarity">
    <text evidence="3 15">Belongs to the PNT beta subunit family.</text>
</comment>
<keyword evidence="12 15" id="KW-0520">NAD</keyword>
<evidence type="ECO:0000256" key="13">
    <source>
        <dbReference type="ARBA" id="ARBA00023136"/>
    </source>
</evidence>
<evidence type="ECO:0000256" key="15">
    <source>
        <dbReference type="PIRNR" id="PIRNR000204"/>
    </source>
</evidence>
<dbReference type="InterPro" id="IPR034300">
    <property type="entry name" value="PNTB-like"/>
</dbReference>
<evidence type="ECO:0000256" key="14">
    <source>
        <dbReference type="ARBA" id="ARBA00048202"/>
    </source>
</evidence>
<comment type="subcellular location">
    <subcellularLocation>
        <location evidence="2">Cell inner membrane</location>
        <topology evidence="2">Multi-pass membrane protein</topology>
    </subcellularLocation>
</comment>
<dbReference type="Pfam" id="PF02233">
    <property type="entry name" value="PNTB"/>
    <property type="match status" value="1"/>
</dbReference>
<keyword evidence="8 16" id="KW-0812">Transmembrane</keyword>
<keyword evidence="9 15" id="KW-0521">NADP</keyword>
<feature type="transmembrane region" description="Helical" evidence="16">
    <location>
        <begin position="36"/>
        <end position="53"/>
    </location>
</feature>
<dbReference type="Proteomes" id="UP000319313">
    <property type="component" value="Unassembled WGS sequence"/>
</dbReference>
<dbReference type="InterPro" id="IPR012136">
    <property type="entry name" value="NADH_DH_b"/>
</dbReference>
<proteinExistence type="inferred from homology"/>
<evidence type="ECO:0000313" key="18">
    <source>
        <dbReference type="EMBL" id="TRU24668.1"/>
    </source>
</evidence>
<evidence type="ECO:0000259" key="17">
    <source>
        <dbReference type="Pfam" id="PF02233"/>
    </source>
</evidence>
<evidence type="ECO:0000256" key="8">
    <source>
        <dbReference type="ARBA" id="ARBA00022692"/>
    </source>
</evidence>
<dbReference type="GO" id="GO:0008750">
    <property type="term" value="F:proton-translocating NAD(P)+ transhydrogenase activity"/>
    <property type="evidence" value="ECO:0007669"/>
    <property type="project" value="UniProtKB-EC"/>
</dbReference>
<evidence type="ECO:0000256" key="7">
    <source>
        <dbReference type="ARBA" id="ARBA00022519"/>
    </source>
</evidence>
<reference evidence="18 19" key="1">
    <citation type="submission" date="2019-01" db="EMBL/GenBank/DDBJ databases">
        <title>Coherence of Microcystis species and biogeography revealed through population genomics.</title>
        <authorList>
            <person name="Perez-Carrascal O.M."/>
            <person name="Terrat Y."/>
            <person name="Giani A."/>
            <person name="Fortin N."/>
            <person name="Tromas N."/>
            <person name="Shapiro B.J."/>
        </authorList>
    </citation>
    <scope>NUCLEOTIDE SEQUENCE [LARGE SCALE GENOMIC DNA]</scope>
    <source>
        <strain evidence="18">Ma_SC_T_19800800_S464</strain>
    </source>
</reference>
<dbReference type="GO" id="GO:0005886">
    <property type="term" value="C:plasma membrane"/>
    <property type="evidence" value="ECO:0007669"/>
    <property type="project" value="UniProtKB-SubCell"/>
</dbReference>
<protein>
    <recommendedName>
        <fullName evidence="5 15">NAD(P) transhydrogenase subunit beta</fullName>
        <ecNumber evidence="4 15">7.1.1.1</ecNumber>
    </recommendedName>
    <alternativeName>
        <fullName evidence="15">Nicotinamide nucleotide transhydrogenase subunit beta</fullName>
    </alternativeName>
</protein>
<keyword evidence="11 16" id="KW-1133">Transmembrane helix</keyword>
<evidence type="ECO:0000313" key="19">
    <source>
        <dbReference type="Proteomes" id="UP000319313"/>
    </source>
</evidence>
<dbReference type="EMBL" id="SFBL01000119">
    <property type="protein sequence ID" value="TRU24668.1"/>
    <property type="molecule type" value="Genomic_DNA"/>
</dbReference>
<dbReference type="InterPro" id="IPR029035">
    <property type="entry name" value="DHS-like_NAD/FAD-binding_dom"/>
</dbReference>
<feature type="transmembrane region" description="Helical" evidence="16">
    <location>
        <begin position="189"/>
        <end position="208"/>
    </location>
</feature>
<dbReference type="GO" id="GO:0050661">
    <property type="term" value="F:NADP binding"/>
    <property type="evidence" value="ECO:0007669"/>
    <property type="project" value="InterPro"/>
</dbReference>
<evidence type="ECO:0000256" key="11">
    <source>
        <dbReference type="ARBA" id="ARBA00022989"/>
    </source>
</evidence>
<evidence type="ECO:0000256" key="2">
    <source>
        <dbReference type="ARBA" id="ARBA00004429"/>
    </source>
</evidence>
<name>A0A552DQZ3_MICAE</name>
<keyword evidence="7 15" id="KW-0997">Cell inner membrane</keyword>
<evidence type="ECO:0000256" key="4">
    <source>
        <dbReference type="ARBA" id="ARBA00012943"/>
    </source>
</evidence>
<evidence type="ECO:0000256" key="9">
    <source>
        <dbReference type="ARBA" id="ARBA00022857"/>
    </source>
</evidence>
<sequence>MNNALITGIELSYLLAAILFIIGLKQLSSPATARQGNFLAAIGMLIAVIATLINQEILSYGLIAVALVIGSIIGLVSAQKVPMTAMPQMVAIFNGLGGAASALIAMGEYWRLLQSGENIAFDSILIAILGILIGGVTFTGSVLAFAKLQELISGAPVTFPFQQPFNILLLLTFLGGSVYLFFNPTSIDVFLTLVGLSLIFGALFVLPIGGGDMPVVISLLNSFSGLAASVVGFILMNSMLIIAGALVGASGIILTQIMCKAMNRSLASVLFGAFGTGASAGGKASATSSLDKSVHAIDSEEGAMMLGYARSVVIVPGYGMAVAQAQHAVRELAEQLEKNGVEVKYAIHPVAGRMPGHMNVLLAEANVPYPQLYDMDDINPEFERVDVALIIGANDVVNPAARHDKASPIYGMPILDVDKAQHTIVIKRSMRSGFAGVENELFYNPKTFMLFGSAQDVVAQLVSQVKDLS</sequence>
<feature type="transmembrane region" description="Helical" evidence="16">
    <location>
        <begin position="124"/>
        <end position="145"/>
    </location>
</feature>
<dbReference type="Gene3D" id="3.40.50.1220">
    <property type="entry name" value="TPP-binding domain"/>
    <property type="match status" value="1"/>
</dbReference>
<feature type="transmembrane region" description="Helical" evidence="16">
    <location>
        <begin position="241"/>
        <end position="259"/>
    </location>
</feature>
<comment type="caution">
    <text evidence="18">The sequence shown here is derived from an EMBL/GenBank/DDBJ whole genome shotgun (WGS) entry which is preliminary data.</text>
</comment>
<evidence type="ECO:0000256" key="1">
    <source>
        <dbReference type="ARBA" id="ARBA00003943"/>
    </source>
</evidence>
<evidence type="ECO:0000256" key="3">
    <source>
        <dbReference type="ARBA" id="ARBA00007919"/>
    </source>
</evidence>
<keyword evidence="10 15" id="KW-1278">Translocase</keyword>
<keyword evidence="13 15" id="KW-0472">Membrane</keyword>
<dbReference type="PANTHER" id="PTHR44758:SF1">
    <property type="entry name" value="NAD(P) TRANSHYDROGENASE SUBUNIT BETA"/>
    <property type="match status" value="1"/>
</dbReference>
<evidence type="ECO:0000256" key="12">
    <source>
        <dbReference type="ARBA" id="ARBA00023027"/>
    </source>
</evidence>
<feature type="transmembrane region" description="Helical" evidence="16">
    <location>
        <begin position="165"/>
        <end position="183"/>
    </location>
</feature>
<organism evidence="18 19">
    <name type="scientific">Microcystis aeruginosa Ma_SC_T_19800800_S464</name>
    <dbReference type="NCBI Taxonomy" id="2486257"/>
    <lineage>
        <taxon>Bacteria</taxon>
        <taxon>Bacillati</taxon>
        <taxon>Cyanobacteriota</taxon>
        <taxon>Cyanophyceae</taxon>
        <taxon>Oscillatoriophycideae</taxon>
        <taxon>Chroococcales</taxon>
        <taxon>Microcystaceae</taxon>
        <taxon>Microcystis</taxon>
    </lineage>
</organism>
<gene>
    <name evidence="18" type="ORF">EWV81_13580</name>
</gene>
<comment type="function">
    <text evidence="1 15">The transhydrogenation between NADH and NADP is coupled to respiration and ATP hydrolysis and functions as a proton pump across the membrane.</text>
</comment>
<feature type="domain" description="NADP transhydrogenase beta-like" evidence="17">
    <location>
        <begin position="10"/>
        <end position="463"/>
    </location>
</feature>
<evidence type="ECO:0000256" key="6">
    <source>
        <dbReference type="ARBA" id="ARBA00022475"/>
    </source>
</evidence>